<comment type="catalytic activity">
    <reaction evidence="8">
        <text>apo-[ACP] + CoA = holo-[ACP] + adenosine 3',5'-bisphosphate + H(+)</text>
        <dbReference type="Rhea" id="RHEA:12068"/>
        <dbReference type="Rhea" id="RHEA-COMP:9685"/>
        <dbReference type="Rhea" id="RHEA-COMP:9690"/>
        <dbReference type="ChEBI" id="CHEBI:15378"/>
        <dbReference type="ChEBI" id="CHEBI:29999"/>
        <dbReference type="ChEBI" id="CHEBI:57287"/>
        <dbReference type="ChEBI" id="CHEBI:58343"/>
        <dbReference type="ChEBI" id="CHEBI:64479"/>
        <dbReference type="EC" id="2.7.8.7"/>
    </reaction>
</comment>
<proteinExistence type="inferred from homology"/>
<comment type="function">
    <text evidence="8">Transfers the 4'-phosphopantetheine moiety from coenzyme A to a Ser of acyl-carrier-protein.</text>
</comment>
<dbReference type="NCBIfam" id="TIGR00556">
    <property type="entry name" value="pantethn_trn"/>
    <property type="match status" value="1"/>
</dbReference>
<comment type="cofactor">
    <cofactor evidence="8">
        <name>Mg(2+)</name>
        <dbReference type="ChEBI" id="CHEBI:18420"/>
    </cofactor>
</comment>
<keyword evidence="3 8" id="KW-0479">Metal-binding</keyword>
<dbReference type="GO" id="GO:0008897">
    <property type="term" value="F:holo-[acyl-carrier-protein] synthase activity"/>
    <property type="evidence" value="ECO:0007669"/>
    <property type="project" value="UniProtKB-UniRule"/>
</dbReference>
<evidence type="ECO:0000256" key="8">
    <source>
        <dbReference type="HAMAP-Rule" id="MF_00101"/>
    </source>
</evidence>
<dbReference type="RefSeq" id="WP_003616905.1">
    <property type="nucleotide sequence ID" value="NZ_CP046131.1"/>
</dbReference>
<keyword evidence="1 8" id="KW-0444">Lipid biosynthesis</keyword>
<dbReference type="InterPro" id="IPR002582">
    <property type="entry name" value="ACPS"/>
</dbReference>
<evidence type="ECO:0000256" key="5">
    <source>
        <dbReference type="ARBA" id="ARBA00022842"/>
    </source>
</evidence>
<dbReference type="GO" id="GO:0005737">
    <property type="term" value="C:cytoplasm"/>
    <property type="evidence" value="ECO:0007669"/>
    <property type="project" value="UniProtKB-SubCell"/>
</dbReference>
<keyword evidence="4 8" id="KW-0276">Fatty acid metabolism</keyword>
<reference evidence="10" key="1">
    <citation type="submission" date="2018-07" db="EMBL/GenBank/DDBJ databases">
        <authorList>
            <person name="Somerville V."/>
        </authorList>
    </citation>
    <scope>NUCLEOTIDE SEQUENCE</scope>
    <source>
        <strain evidence="10">NWC_2_2</strain>
    </source>
</reference>
<dbReference type="HAMAP" id="MF_00101">
    <property type="entry name" value="AcpS"/>
    <property type="match status" value="1"/>
</dbReference>
<dbReference type="AlphaFoldDB" id="A0A061CEB3"/>
<evidence type="ECO:0000259" key="9">
    <source>
        <dbReference type="Pfam" id="PF01648"/>
    </source>
</evidence>
<gene>
    <name evidence="8" type="primary">acpS</name>
    <name evidence="10" type="ORF">DQL93_09740</name>
</gene>
<dbReference type="SUPFAM" id="SSF56214">
    <property type="entry name" value="4'-phosphopantetheinyl transferase"/>
    <property type="match status" value="1"/>
</dbReference>
<dbReference type="EMBL" id="CP031023">
    <property type="protein sequence ID" value="AZA16727.1"/>
    <property type="molecule type" value="Genomic_DNA"/>
</dbReference>
<evidence type="ECO:0000256" key="1">
    <source>
        <dbReference type="ARBA" id="ARBA00022516"/>
    </source>
</evidence>
<evidence type="ECO:0000313" key="10">
    <source>
        <dbReference type="EMBL" id="AZA16727.1"/>
    </source>
</evidence>
<dbReference type="EC" id="2.7.8.7" evidence="8"/>
<keyword evidence="6 8" id="KW-0443">Lipid metabolism</keyword>
<dbReference type="GO" id="GO:0000287">
    <property type="term" value="F:magnesium ion binding"/>
    <property type="evidence" value="ECO:0007669"/>
    <property type="project" value="UniProtKB-UniRule"/>
</dbReference>
<feature type="binding site" evidence="8">
    <location>
        <position position="8"/>
    </location>
    <ligand>
        <name>Mg(2+)</name>
        <dbReference type="ChEBI" id="CHEBI:18420"/>
    </ligand>
</feature>
<evidence type="ECO:0000256" key="4">
    <source>
        <dbReference type="ARBA" id="ARBA00022832"/>
    </source>
</evidence>
<dbReference type="Gene3D" id="3.90.470.20">
    <property type="entry name" value="4'-phosphopantetheinyl transferase domain"/>
    <property type="match status" value="1"/>
</dbReference>
<keyword evidence="8" id="KW-0963">Cytoplasm</keyword>
<keyword evidence="5 8" id="KW-0460">Magnesium</keyword>
<dbReference type="GO" id="GO:0006633">
    <property type="term" value="P:fatty acid biosynthetic process"/>
    <property type="evidence" value="ECO:0007669"/>
    <property type="project" value="UniProtKB-UniRule"/>
</dbReference>
<dbReference type="InterPro" id="IPR037143">
    <property type="entry name" value="4-PPantetheinyl_Trfase_dom_sf"/>
</dbReference>
<evidence type="ECO:0000256" key="2">
    <source>
        <dbReference type="ARBA" id="ARBA00022679"/>
    </source>
</evidence>
<organism evidence="10">
    <name type="scientific">Lactobacillus delbrueckii subsp. lactis</name>
    <dbReference type="NCBI Taxonomy" id="29397"/>
    <lineage>
        <taxon>Bacteria</taxon>
        <taxon>Bacillati</taxon>
        <taxon>Bacillota</taxon>
        <taxon>Bacilli</taxon>
        <taxon>Lactobacillales</taxon>
        <taxon>Lactobacillaceae</taxon>
        <taxon>Lactobacillus</taxon>
    </lineage>
</organism>
<feature type="domain" description="4'-phosphopantetheinyl transferase" evidence="9">
    <location>
        <begin position="5"/>
        <end position="94"/>
    </location>
</feature>
<evidence type="ECO:0000256" key="7">
    <source>
        <dbReference type="ARBA" id="ARBA00023160"/>
    </source>
</evidence>
<keyword evidence="2 8" id="KW-0808">Transferase</keyword>
<dbReference type="InterPro" id="IPR008278">
    <property type="entry name" value="4-PPantetheinyl_Trfase_dom"/>
</dbReference>
<name>A0A061CEB3_LACDL</name>
<evidence type="ECO:0000256" key="3">
    <source>
        <dbReference type="ARBA" id="ARBA00022723"/>
    </source>
</evidence>
<dbReference type="NCBIfam" id="TIGR00516">
    <property type="entry name" value="acpS"/>
    <property type="match status" value="1"/>
</dbReference>
<comment type="similarity">
    <text evidence="8">Belongs to the P-Pant transferase superfamily. AcpS family.</text>
</comment>
<dbReference type="Pfam" id="PF01648">
    <property type="entry name" value="ACPS"/>
    <property type="match status" value="1"/>
</dbReference>
<feature type="binding site" evidence="8">
    <location>
        <position position="58"/>
    </location>
    <ligand>
        <name>Mg(2+)</name>
        <dbReference type="ChEBI" id="CHEBI:18420"/>
    </ligand>
</feature>
<accession>A0A061CEB3</accession>
<dbReference type="InterPro" id="IPR004568">
    <property type="entry name" value="Ppantetheine-prot_Trfase_dom"/>
</dbReference>
<keyword evidence="7 8" id="KW-0275">Fatty acid biosynthesis</keyword>
<protein>
    <recommendedName>
        <fullName evidence="8">Holo-[acyl-carrier-protein] synthase</fullName>
        <shortName evidence="8">Holo-ACP synthase</shortName>
        <ecNumber evidence="8">2.7.8.7</ecNumber>
    </recommendedName>
    <alternativeName>
        <fullName evidence="8">4'-phosphopantetheinyl transferase AcpS</fullName>
    </alternativeName>
</protein>
<sequence>MIKNIGVDQIEVDRIAKVVDRGNGFARKVLTDREFAQYQDLTHKRKIEYLGGRFAIKEAFSKAWGSGIGQAVSFEDVETLRTESGAPVTTSRIFTGRIFSSIAHDDHEIVAVVVLEEPAGWRRAIGKLSHLLSGRKNDHSS</sequence>
<evidence type="ECO:0000256" key="6">
    <source>
        <dbReference type="ARBA" id="ARBA00023098"/>
    </source>
</evidence>
<comment type="subcellular location">
    <subcellularLocation>
        <location evidence="8">Cytoplasm</location>
    </subcellularLocation>
</comment>